<protein>
    <submittedName>
        <fullName evidence="10">Uncharacterized protein</fullName>
    </submittedName>
</protein>
<feature type="transmembrane region" description="Helical" evidence="8">
    <location>
        <begin position="194"/>
        <end position="222"/>
    </location>
</feature>
<dbReference type="Pfam" id="PF05346">
    <property type="entry name" value="DUF747"/>
    <property type="match status" value="1"/>
</dbReference>
<dbReference type="AlphaFoldDB" id="A0A915JSC1"/>
<feature type="compositionally biased region" description="Polar residues" evidence="7">
    <location>
        <begin position="716"/>
        <end position="730"/>
    </location>
</feature>
<feature type="transmembrane region" description="Helical" evidence="8">
    <location>
        <begin position="536"/>
        <end position="558"/>
    </location>
</feature>
<dbReference type="GO" id="GO:0005789">
    <property type="term" value="C:endoplasmic reticulum membrane"/>
    <property type="evidence" value="ECO:0007669"/>
    <property type="project" value="TreeGrafter"/>
</dbReference>
<feature type="transmembrane region" description="Helical" evidence="8">
    <location>
        <begin position="242"/>
        <end position="267"/>
    </location>
</feature>
<evidence type="ECO:0000256" key="8">
    <source>
        <dbReference type="SAM" id="Phobius"/>
    </source>
</evidence>
<dbReference type="PANTHER" id="PTHR13317:SF4">
    <property type="entry name" value="TRANSMEMBRANE ANTERIOR POSTERIOR TRANSFORMATION PROTEIN 1 HOMOLOG"/>
    <property type="match status" value="1"/>
</dbReference>
<evidence type="ECO:0000256" key="4">
    <source>
        <dbReference type="ARBA" id="ARBA00022989"/>
    </source>
</evidence>
<dbReference type="PANTHER" id="PTHR13317">
    <property type="entry name" value="TRANSMEMBRANE ANTERIOR POSTERIOR TRANSFORMATION PROTEIN 1 HOMOLOG"/>
    <property type="match status" value="1"/>
</dbReference>
<keyword evidence="6" id="KW-0175">Coiled coil</keyword>
<evidence type="ECO:0000256" key="5">
    <source>
        <dbReference type="ARBA" id="ARBA00023136"/>
    </source>
</evidence>
<feature type="compositionally biased region" description="Polar residues" evidence="7">
    <location>
        <begin position="676"/>
        <end position="709"/>
    </location>
</feature>
<feature type="coiled-coil region" evidence="6">
    <location>
        <begin position="561"/>
        <end position="588"/>
    </location>
</feature>
<accession>A0A915JSC1</accession>
<evidence type="ECO:0000256" key="7">
    <source>
        <dbReference type="SAM" id="MobiDB-lite"/>
    </source>
</evidence>
<feature type="transmembrane region" description="Helical" evidence="8">
    <location>
        <begin position="318"/>
        <end position="336"/>
    </location>
</feature>
<feature type="transmembrane region" description="Helical" evidence="8">
    <location>
        <begin position="342"/>
        <end position="365"/>
    </location>
</feature>
<dbReference type="Proteomes" id="UP000887565">
    <property type="component" value="Unplaced"/>
</dbReference>
<evidence type="ECO:0000256" key="6">
    <source>
        <dbReference type="SAM" id="Coils"/>
    </source>
</evidence>
<evidence type="ECO:0000313" key="9">
    <source>
        <dbReference type="Proteomes" id="UP000887565"/>
    </source>
</evidence>
<dbReference type="InterPro" id="IPR008010">
    <property type="entry name" value="Tatp1"/>
</dbReference>
<evidence type="ECO:0000313" key="10">
    <source>
        <dbReference type="WBParaSite" id="nRc.2.0.1.t29205-RA"/>
    </source>
</evidence>
<proteinExistence type="inferred from homology"/>
<evidence type="ECO:0000256" key="3">
    <source>
        <dbReference type="ARBA" id="ARBA00022692"/>
    </source>
</evidence>
<comment type="similarity">
    <text evidence="2">Belongs to the TAPT1 family.</text>
</comment>
<feature type="transmembrane region" description="Helical" evidence="8">
    <location>
        <begin position="511"/>
        <end position="530"/>
    </location>
</feature>
<dbReference type="WBParaSite" id="nRc.2.0.1.t29205-RA">
    <property type="protein sequence ID" value="nRc.2.0.1.t29205-RA"/>
    <property type="gene ID" value="nRc.2.0.1.g29205"/>
</dbReference>
<evidence type="ECO:0000256" key="2">
    <source>
        <dbReference type="ARBA" id="ARBA00008803"/>
    </source>
</evidence>
<dbReference type="GO" id="GO:0045724">
    <property type="term" value="P:positive regulation of cilium assembly"/>
    <property type="evidence" value="ECO:0007669"/>
    <property type="project" value="TreeGrafter"/>
</dbReference>
<keyword evidence="3 8" id="KW-0812">Transmembrane</keyword>
<sequence>MNPCSIDGNVPEDIDLGMPLRQRRPLKLICSPPSGCDFEAENLINEDIDLDISDNTLNRNNSRNKITFSSKNSDLLIPKPSGVNAAKLTKKLRESLVDGEKVRFCIGQNLPPNEPSSVKKPSSSTTFFEPPFTSSSDRDVGFFNFFWFELTRGYALENDEARYTEKRKKVYAFVHIPKELEKFLFYGYLQCLDAFLYIFTFLPLRFFMAIGHFFAGLLNIALSNKPLLHRRRFLAPGETCDILKVIIILTASFFMTFIDTSVIYHVVRGQAVIKLYIFFNMIEVADKLFSSFGQDILDALFWSATEPRRKNSPSMTHVSSVFLLPEHIFHMFFFIFQVNYFGFGVVTHLLLAICYVLLHTCLVLLQATTLNVAFNSHNKALLTIMLSNNFVELKGNVFKKFAKNNLFQMACSDVRERFHYFVLLSVVVVRNMTAVDWRPEHFFEMVPDLILVMIGELLVDWMKHAFITKFNEIPYEVYKDFTITIAYDAAKSRDISAFSDHSDQVARRMGFIPLPLSVLVIRILTQSFAFENLAHLILWTMTFVCVLLFKIFNSIFVLGKAARYIRQYEELQKRADLWKRLNKRHRSKSVPSSPKLSLIEFTDVMQQSQPLNKMYVTASDLLSQQQVEEWLFAGIPSSPQSAADVKLSKRRSKSVAYLDNVRRMMQNEENAAADTDQLQSTAVPESSTTAQLPTVDYSASTAAAKSVSHSPAPASDVNTAQPQSPTTEDTSPPAAVTSHEASTMPQDMQALLGVDRYTLVNGDRIES</sequence>
<dbReference type="GO" id="GO:0036064">
    <property type="term" value="C:ciliary basal body"/>
    <property type="evidence" value="ECO:0007669"/>
    <property type="project" value="TreeGrafter"/>
</dbReference>
<comment type="subcellular location">
    <subcellularLocation>
        <location evidence="1">Membrane</location>
        <topology evidence="1">Multi-pass membrane protein</topology>
    </subcellularLocation>
</comment>
<reference evidence="10" key="1">
    <citation type="submission" date="2022-11" db="UniProtKB">
        <authorList>
            <consortium name="WormBaseParasite"/>
        </authorList>
    </citation>
    <scope>IDENTIFICATION</scope>
</reference>
<feature type="region of interest" description="Disordered" evidence="7">
    <location>
        <begin position="669"/>
        <end position="754"/>
    </location>
</feature>
<keyword evidence="9" id="KW-1185">Reference proteome</keyword>
<organism evidence="9 10">
    <name type="scientific">Romanomermis culicivorax</name>
    <name type="common">Nematode worm</name>
    <dbReference type="NCBI Taxonomy" id="13658"/>
    <lineage>
        <taxon>Eukaryota</taxon>
        <taxon>Metazoa</taxon>
        <taxon>Ecdysozoa</taxon>
        <taxon>Nematoda</taxon>
        <taxon>Enoplea</taxon>
        <taxon>Dorylaimia</taxon>
        <taxon>Mermithida</taxon>
        <taxon>Mermithoidea</taxon>
        <taxon>Mermithidae</taxon>
        <taxon>Romanomermis</taxon>
    </lineage>
</organism>
<keyword evidence="4 8" id="KW-1133">Transmembrane helix</keyword>
<name>A0A915JSC1_ROMCU</name>
<keyword evidence="5 8" id="KW-0472">Membrane</keyword>
<evidence type="ECO:0000256" key="1">
    <source>
        <dbReference type="ARBA" id="ARBA00004141"/>
    </source>
</evidence>